<reference evidence="1" key="1">
    <citation type="submission" date="2023-10" db="EMBL/GenBank/DDBJ databases">
        <authorList>
            <person name="Chen Y."/>
            <person name="Shah S."/>
            <person name="Dougan E. K."/>
            <person name="Thang M."/>
            <person name="Chan C."/>
        </authorList>
    </citation>
    <scope>NUCLEOTIDE SEQUENCE [LARGE SCALE GENOMIC DNA]</scope>
</reference>
<accession>A0ABN9YEJ4</accession>
<evidence type="ECO:0000313" key="2">
    <source>
        <dbReference type="Proteomes" id="UP001189429"/>
    </source>
</evidence>
<dbReference type="Proteomes" id="UP001189429">
    <property type="component" value="Unassembled WGS sequence"/>
</dbReference>
<evidence type="ECO:0008006" key="3">
    <source>
        <dbReference type="Google" id="ProtNLM"/>
    </source>
</evidence>
<evidence type="ECO:0000313" key="1">
    <source>
        <dbReference type="EMBL" id="CAK0911249.1"/>
    </source>
</evidence>
<comment type="caution">
    <text evidence="1">The sequence shown here is derived from an EMBL/GenBank/DDBJ whole genome shotgun (WGS) entry which is preliminary data.</text>
</comment>
<protein>
    <recommendedName>
        <fullName evidence="3">Anaphase-promoting complex subunit 1</fullName>
    </recommendedName>
</protein>
<sequence>MTGQLIVAMGEPGLPYELHPPVIGAQRVLPPLPHTFGGSSEGLRLYRCDRTDGPPSTASVRLFRIGRVGWVHFATAAVQSGRGRPGPPRERWLRVWYDLKFCGQ</sequence>
<dbReference type="EMBL" id="CAUYUJ010022545">
    <property type="protein sequence ID" value="CAK0911249.1"/>
    <property type="molecule type" value="Genomic_DNA"/>
</dbReference>
<organism evidence="1 2">
    <name type="scientific">Prorocentrum cordatum</name>
    <dbReference type="NCBI Taxonomy" id="2364126"/>
    <lineage>
        <taxon>Eukaryota</taxon>
        <taxon>Sar</taxon>
        <taxon>Alveolata</taxon>
        <taxon>Dinophyceae</taxon>
        <taxon>Prorocentrales</taxon>
        <taxon>Prorocentraceae</taxon>
        <taxon>Prorocentrum</taxon>
    </lineage>
</organism>
<keyword evidence="2" id="KW-1185">Reference proteome</keyword>
<gene>
    <name evidence="1" type="ORF">PCOR1329_LOCUS85178</name>
</gene>
<proteinExistence type="predicted"/>
<name>A0ABN9YEJ4_9DINO</name>